<evidence type="ECO:0000256" key="1">
    <source>
        <dbReference type="ARBA" id="ARBA00023002"/>
    </source>
</evidence>
<gene>
    <name evidence="5" type="ORF">EVOR1521_LOCUS28288</name>
</gene>
<keyword evidence="6" id="KW-1185">Reference proteome</keyword>
<dbReference type="Pfam" id="PF08240">
    <property type="entry name" value="ADH_N"/>
    <property type="match status" value="1"/>
</dbReference>
<protein>
    <submittedName>
        <fullName evidence="5">Uncharacterized protein</fullName>
    </submittedName>
</protein>
<dbReference type="Pfam" id="PF00107">
    <property type="entry name" value="ADH_zinc_N"/>
    <property type="match status" value="1"/>
</dbReference>
<dbReference type="Gene3D" id="3.50.50.60">
    <property type="entry name" value="FAD/NAD(P)-binding domain"/>
    <property type="match status" value="1"/>
</dbReference>
<feature type="domain" description="Alcohol dehydrogenase-like C-terminal" evidence="2">
    <location>
        <begin position="483"/>
        <end position="609"/>
    </location>
</feature>
<evidence type="ECO:0000313" key="6">
    <source>
        <dbReference type="Proteomes" id="UP001178507"/>
    </source>
</evidence>
<evidence type="ECO:0000259" key="2">
    <source>
        <dbReference type="Pfam" id="PF00107"/>
    </source>
</evidence>
<dbReference type="SUPFAM" id="SSF51905">
    <property type="entry name" value="FAD/NAD(P)-binding domain"/>
    <property type="match status" value="1"/>
</dbReference>
<accession>A0AA36JIY2</accession>
<dbReference type="PANTHER" id="PTHR43401">
    <property type="entry name" value="L-THREONINE 3-DEHYDROGENASE"/>
    <property type="match status" value="1"/>
</dbReference>
<dbReference type="GO" id="GO:0016491">
    <property type="term" value="F:oxidoreductase activity"/>
    <property type="evidence" value="ECO:0007669"/>
    <property type="project" value="UniProtKB-KW"/>
</dbReference>
<name>A0AA36JIY2_9DINO</name>
<dbReference type="AlphaFoldDB" id="A0AA36JIY2"/>
<dbReference type="InterPro" id="IPR036291">
    <property type="entry name" value="NAD(P)-bd_dom_sf"/>
</dbReference>
<dbReference type="InterPro" id="IPR036188">
    <property type="entry name" value="FAD/NAD-bd_sf"/>
</dbReference>
<dbReference type="InterPro" id="IPR013154">
    <property type="entry name" value="ADH-like_N"/>
</dbReference>
<dbReference type="Gene3D" id="3.40.50.720">
    <property type="entry name" value="NAD(P)-binding Rossmann-like Domain"/>
    <property type="match status" value="1"/>
</dbReference>
<dbReference type="InterPro" id="IPR050129">
    <property type="entry name" value="Zn_alcohol_dh"/>
</dbReference>
<dbReference type="PANTHER" id="PTHR43401:SF2">
    <property type="entry name" value="L-THREONINE 3-DEHYDROGENASE"/>
    <property type="match status" value="1"/>
</dbReference>
<proteinExistence type="predicted"/>
<feature type="domain" description="FAD dependent oxidoreductase" evidence="3">
    <location>
        <begin position="759"/>
        <end position="1072"/>
    </location>
</feature>
<sequence>MASRLARQMQLRSFSAARTPCLLEAVHQPLELQMAKSARLDRRRTNAAQSQAVALYGSPLAAASPYHAFAPAPPCLLGKPTRWPGPEGFKTTARLLWDEEALYVCWELQGSARAPVKLGDVQLEDQLASIPAERQSILFDERVECFVWQPGDGNETYFAFEINFDGKALTNRAKFGGHFDFGWDSSAAYSAWTKELPVGLVGDVGKDAATAASGGARAPGARVVIGAFRWQALGIDRKREIRIGLTRAQHPLVLSSELGQAEADAILKGMIWTTWVDPDDAEVNCHRAEMFGRVKLEPAGAVDCSCCAARLLGSKDVTVLRSPEPSLDECPPGSLLIRAKYASLCGSDFPYFRDMASRAASCYWDRDGFCGHEAVGVVVDSRSERFCVGDSVLSLPSSYFKAHVATRQEWFDEKVHGVLLEDFPVRGGFSEVFPSHELYTYKIKECVPRMLAAQALGTLLRMVRRLGTFIGKTVVILGQGQNGLLATRLMAQSCARHVIAVEPLASRRALATQFGATHAVTPQEAPAAVFQVAPKGADLVLEMVGHNQETIKEALELVAPCGIVTAFGVPDDSVYMFQYAKFFRKNATLVASVIPDPGVDFPEAVELVEQGRFSTEGIFTHTFPLSEIQKAFTIASEYQDNVVKVVLDLTSQGKRCHHYRRRSHWQRCGHGALPERHAHAQRGQAPRLWTGLHRLLLRHLQDDVQPPGQREVRMGAACVELNVERDGSWASACWQEGYTYYENWKEHIGLEDPPGGLARLRACGALTLRAPQSKVFLERVVASHRAVGLPFEEWDADEIRRRLRFDLQSYGPQVRIDDDSFGEPTGPDLSSGVYFPKTGYVSDPMLAACNLQAAAQATGRADFAFGREVTELLRRGGRAAGVRCGEEVFEAPVVINVAGPHSSQITRLAFEEGENDMAISTRPMRQEVAYVNSPPNVSWGDDGEGLLCTDLDTGIYFRPEVGGKILVGSVEPSCDDPFHIYPSDPEAVYPGGELASLTDQWTNQVYRLALRVPTLPLPEAGNVQGCAACYDVTEDWVPIYDKSALPGFYMAIGTSGNQFKNAGPAARLMRELIEAADAGRDTDVQPLDFELKRIPCGGTISSASFSRKRAVLETSGSVLG</sequence>
<evidence type="ECO:0000313" key="5">
    <source>
        <dbReference type="EMBL" id="CAJ1406290.1"/>
    </source>
</evidence>
<reference evidence="5" key="1">
    <citation type="submission" date="2023-08" db="EMBL/GenBank/DDBJ databases">
        <authorList>
            <person name="Chen Y."/>
            <person name="Shah S."/>
            <person name="Dougan E. K."/>
            <person name="Thang M."/>
            <person name="Chan C."/>
        </authorList>
    </citation>
    <scope>NUCLEOTIDE SEQUENCE</scope>
</reference>
<dbReference type="InterPro" id="IPR013149">
    <property type="entry name" value="ADH-like_C"/>
</dbReference>
<feature type="domain" description="Alcohol dehydrogenase-like N-terminal" evidence="4">
    <location>
        <begin position="332"/>
        <end position="443"/>
    </location>
</feature>
<evidence type="ECO:0000259" key="3">
    <source>
        <dbReference type="Pfam" id="PF01266"/>
    </source>
</evidence>
<dbReference type="InterPro" id="IPR006076">
    <property type="entry name" value="FAD-dep_OxRdtase"/>
</dbReference>
<dbReference type="SUPFAM" id="SSF50129">
    <property type="entry name" value="GroES-like"/>
    <property type="match status" value="1"/>
</dbReference>
<dbReference type="Gene3D" id="3.90.180.10">
    <property type="entry name" value="Medium-chain alcohol dehydrogenases, catalytic domain"/>
    <property type="match status" value="1"/>
</dbReference>
<organism evidence="5 6">
    <name type="scientific">Effrenium voratum</name>
    <dbReference type="NCBI Taxonomy" id="2562239"/>
    <lineage>
        <taxon>Eukaryota</taxon>
        <taxon>Sar</taxon>
        <taxon>Alveolata</taxon>
        <taxon>Dinophyceae</taxon>
        <taxon>Suessiales</taxon>
        <taxon>Symbiodiniaceae</taxon>
        <taxon>Effrenium</taxon>
    </lineage>
</organism>
<dbReference type="Proteomes" id="UP001178507">
    <property type="component" value="Unassembled WGS sequence"/>
</dbReference>
<dbReference type="InterPro" id="IPR011032">
    <property type="entry name" value="GroES-like_sf"/>
</dbReference>
<keyword evidence="1" id="KW-0560">Oxidoreductase</keyword>
<comment type="caution">
    <text evidence="5">The sequence shown here is derived from an EMBL/GenBank/DDBJ whole genome shotgun (WGS) entry which is preliminary data.</text>
</comment>
<dbReference type="EMBL" id="CAUJNA010003622">
    <property type="protein sequence ID" value="CAJ1406290.1"/>
    <property type="molecule type" value="Genomic_DNA"/>
</dbReference>
<dbReference type="SUPFAM" id="SSF49344">
    <property type="entry name" value="CBD9-like"/>
    <property type="match status" value="1"/>
</dbReference>
<dbReference type="Gene3D" id="2.60.40.1190">
    <property type="match status" value="1"/>
</dbReference>
<dbReference type="Gene3D" id="3.30.9.10">
    <property type="entry name" value="D-Amino Acid Oxidase, subunit A, domain 2"/>
    <property type="match status" value="1"/>
</dbReference>
<dbReference type="SUPFAM" id="SSF51735">
    <property type="entry name" value="NAD(P)-binding Rossmann-fold domains"/>
    <property type="match status" value="1"/>
</dbReference>
<evidence type="ECO:0000259" key="4">
    <source>
        <dbReference type="Pfam" id="PF08240"/>
    </source>
</evidence>
<dbReference type="Pfam" id="PF01266">
    <property type="entry name" value="DAO"/>
    <property type="match status" value="1"/>
</dbReference>